<feature type="compositionally biased region" description="Low complexity" evidence="1">
    <location>
        <begin position="1"/>
        <end position="20"/>
    </location>
</feature>
<dbReference type="STRING" id="10029.G3IKY3"/>
<reference evidence="3" key="1">
    <citation type="journal article" date="2011" name="Nat. Biotechnol.">
        <title>The genomic sequence of the Chinese hamster ovary (CHO)-K1 cell line.</title>
        <authorList>
            <person name="Xu X."/>
            <person name="Nagarajan H."/>
            <person name="Lewis N.E."/>
            <person name="Pan S."/>
            <person name="Cai Z."/>
            <person name="Liu X."/>
            <person name="Chen W."/>
            <person name="Xie M."/>
            <person name="Wang W."/>
            <person name="Hammond S."/>
            <person name="Andersen M.R."/>
            <person name="Neff N."/>
            <person name="Passarelli B."/>
            <person name="Koh W."/>
            <person name="Fan H.C."/>
            <person name="Wang J."/>
            <person name="Gui Y."/>
            <person name="Lee K.H."/>
            <person name="Betenbaugh M.J."/>
            <person name="Quake S.R."/>
            <person name="Famili I."/>
            <person name="Palsson B.O."/>
            <person name="Wang J."/>
        </authorList>
    </citation>
    <scope>NUCLEOTIDE SEQUENCE [LARGE SCALE GENOMIC DNA]</scope>
    <source>
        <strain evidence="3">CHO K1 cell line</strain>
    </source>
</reference>
<feature type="region of interest" description="Disordered" evidence="1">
    <location>
        <begin position="1"/>
        <end position="74"/>
    </location>
</feature>
<dbReference type="Proteomes" id="UP000001075">
    <property type="component" value="Unassembled WGS sequence"/>
</dbReference>
<sequence length="74" mass="8192">MKISTSRSFSSSPKKSPVHSLLTSSAEESVGSTSPYRTTKSINSPSSTKAMSSMIRNQEKRIQKVKDQEKMLLK</sequence>
<evidence type="ECO:0000256" key="1">
    <source>
        <dbReference type="SAM" id="MobiDB-lite"/>
    </source>
</evidence>
<dbReference type="InterPro" id="IPR031809">
    <property type="entry name" value="CCDC158"/>
</dbReference>
<feature type="compositionally biased region" description="Polar residues" evidence="1">
    <location>
        <begin position="21"/>
        <end position="56"/>
    </location>
</feature>
<protein>
    <submittedName>
        <fullName evidence="2">Coiled-coil domain-containing protein 158</fullName>
    </submittedName>
</protein>
<dbReference type="Pfam" id="PF15921">
    <property type="entry name" value="CCDC158"/>
    <property type="match status" value="1"/>
</dbReference>
<dbReference type="EMBL" id="JH003814">
    <property type="protein sequence ID" value="EGW11395.1"/>
    <property type="molecule type" value="Genomic_DNA"/>
</dbReference>
<name>G3IKY3_CRIGR</name>
<dbReference type="AlphaFoldDB" id="G3IKY3"/>
<gene>
    <name evidence="2" type="ORF">I79_024538</name>
</gene>
<proteinExistence type="predicted"/>
<evidence type="ECO:0000313" key="3">
    <source>
        <dbReference type="Proteomes" id="UP000001075"/>
    </source>
</evidence>
<evidence type="ECO:0000313" key="2">
    <source>
        <dbReference type="EMBL" id="EGW11395.1"/>
    </source>
</evidence>
<dbReference type="InParanoid" id="G3IKY3"/>
<organism evidence="2 3">
    <name type="scientific">Cricetulus griseus</name>
    <name type="common">Chinese hamster</name>
    <name type="synonym">Cricetulus barabensis griseus</name>
    <dbReference type="NCBI Taxonomy" id="10029"/>
    <lineage>
        <taxon>Eukaryota</taxon>
        <taxon>Metazoa</taxon>
        <taxon>Chordata</taxon>
        <taxon>Craniata</taxon>
        <taxon>Vertebrata</taxon>
        <taxon>Euteleostomi</taxon>
        <taxon>Mammalia</taxon>
        <taxon>Eutheria</taxon>
        <taxon>Euarchontoglires</taxon>
        <taxon>Glires</taxon>
        <taxon>Rodentia</taxon>
        <taxon>Myomorpha</taxon>
        <taxon>Muroidea</taxon>
        <taxon>Cricetidae</taxon>
        <taxon>Cricetinae</taxon>
        <taxon>Cricetulus</taxon>
    </lineage>
</organism>
<accession>G3IKY3</accession>
<feature type="compositionally biased region" description="Basic and acidic residues" evidence="1">
    <location>
        <begin position="57"/>
        <end position="74"/>
    </location>
</feature>